<dbReference type="PROSITE" id="PS50893">
    <property type="entry name" value="ABC_TRANSPORTER_2"/>
    <property type="match status" value="1"/>
</dbReference>
<evidence type="ECO:0000256" key="1">
    <source>
        <dbReference type="ARBA" id="ARBA00022448"/>
    </source>
</evidence>
<dbReference type="InterPro" id="IPR003439">
    <property type="entry name" value="ABC_transporter-like_ATP-bd"/>
</dbReference>
<evidence type="ECO:0000313" key="5">
    <source>
        <dbReference type="EMBL" id="KKK88702.1"/>
    </source>
</evidence>
<dbReference type="EMBL" id="LAZR01049839">
    <property type="protein sequence ID" value="KKK88702.1"/>
    <property type="molecule type" value="Genomic_DNA"/>
</dbReference>
<keyword evidence="2" id="KW-0547">Nucleotide-binding</keyword>
<comment type="caution">
    <text evidence="5">The sequence shown here is derived from an EMBL/GenBank/DDBJ whole genome shotgun (WGS) entry which is preliminary data.</text>
</comment>
<dbReference type="GO" id="GO:0016887">
    <property type="term" value="F:ATP hydrolysis activity"/>
    <property type="evidence" value="ECO:0007669"/>
    <property type="project" value="InterPro"/>
</dbReference>
<gene>
    <name evidence="5" type="ORF">LCGC14_2740500</name>
</gene>
<dbReference type="Gene3D" id="3.40.50.300">
    <property type="entry name" value="P-loop containing nucleotide triphosphate hydrolases"/>
    <property type="match status" value="1"/>
</dbReference>
<sequence>SYVPFFSGKNQDLKVYKISKLTKVYATRTVLDIPLLEITKGRIYALLGHNGAGKTTLLNILGFLEPPTRGNILYRSAEVIFSTSHLQNLRREVVLVDQNPLLFTTSVFKNVEFGLRIRRIPKNERIKIVIEALDMVGMRHFAQARAQNLSAGETQRVALARGLVVSPQVLLCDEPTSSVDVEHQTTILNILKQINEERKISIVFTTHDGHQAAFLSRHTLSLDHGKPVYTDRGAGLLD</sequence>
<dbReference type="InterPro" id="IPR050093">
    <property type="entry name" value="ABC_SmlMolc_Importer"/>
</dbReference>
<dbReference type="GO" id="GO:0005524">
    <property type="term" value="F:ATP binding"/>
    <property type="evidence" value="ECO:0007669"/>
    <property type="project" value="UniProtKB-KW"/>
</dbReference>
<dbReference type="Pfam" id="PF00005">
    <property type="entry name" value="ABC_tran"/>
    <property type="match status" value="1"/>
</dbReference>
<dbReference type="InterPro" id="IPR003593">
    <property type="entry name" value="AAA+_ATPase"/>
</dbReference>
<proteinExistence type="predicted"/>
<evidence type="ECO:0000256" key="3">
    <source>
        <dbReference type="ARBA" id="ARBA00022840"/>
    </source>
</evidence>
<reference evidence="5" key="1">
    <citation type="journal article" date="2015" name="Nature">
        <title>Complex archaea that bridge the gap between prokaryotes and eukaryotes.</title>
        <authorList>
            <person name="Spang A."/>
            <person name="Saw J.H."/>
            <person name="Jorgensen S.L."/>
            <person name="Zaremba-Niedzwiedzka K."/>
            <person name="Martijn J."/>
            <person name="Lind A.E."/>
            <person name="van Eijk R."/>
            <person name="Schleper C."/>
            <person name="Guy L."/>
            <person name="Ettema T.J."/>
        </authorList>
    </citation>
    <scope>NUCLEOTIDE SEQUENCE</scope>
</reference>
<evidence type="ECO:0000256" key="2">
    <source>
        <dbReference type="ARBA" id="ARBA00022741"/>
    </source>
</evidence>
<protein>
    <recommendedName>
        <fullName evidence="4">ABC transporter domain-containing protein</fullName>
    </recommendedName>
</protein>
<dbReference type="SUPFAM" id="SSF52540">
    <property type="entry name" value="P-loop containing nucleoside triphosphate hydrolases"/>
    <property type="match status" value="1"/>
</dbReference>
<dbReference type="PANTHER" id="PTHR42781:SF4">
    <property type="entry name" value="SPERMIDINE_PUTRESCINE IMPORT ATP-BINDING PROTEIN POTA"/>
    <property type="match status" value="1"/>
</dbReference>
<dbReference type="AlphaFoldDB" id="A0A0F8Z4I6"/>
<dbReference type="SMART" id="SM00382">
    <property type="entry name" value="AAA"/>
    <property type="match status" value="1"/>
</dbReference>
<evidence type="ECO:0000259" key="4">
    <source>
        <dbReference type="PROSITE" id="PS50893"/>
    </source>
</evidence>
<feature type="non-terminal residue" evidence="5">
    <location>
        <position position="1"/>
    </location>
</feature>
<dbReference type="InterPro" id="IPR027417">
    <property type="entry name" value="P-loop_NTPase"/>
</dbReference>
<dbReference type="PANTHER" id="PTHR42781">
    <property type="entry name" value="SPERMIDINE/PUTRESCINE IMPORT ATP-BINDING PROTEIN POTA"/>
    <property type="match status" value="1"/>
</dbReference>
<keyword evidence="3" id="KW-0067">ATP-binding</keyword>
<keyword evidence="1" id="KW-0813">Transport</keyword>
<accession>A0A0F8Z4I6</accession>
<name>A0A0F8Z4I6_9ZZZZ</name>
<organism evidence="5">
    <name type="scientific">marine sediment metagenome</name>
    <dbReference type="NCBI Taxonomy" id="412755"/>
    <lineage>
        <taxon>unclassified sequences</taxon>
        <taxon>metagenomes</taxon>
        <taxon>ecological metagenomes</taxon>
    </lineage>
</organism>
<feature type="domain" description="ABC transporter" evidence="4">
    <location>
        <begin position="13"/>
        <end position="238"/>
    </location>
</feature>